<gene>
    <name evidence="1" type="ORF">ALP36_200102</name>
</gene>
<protein>
    <submittedName>
        <fullName evidence="1">Uncharacterized protein</fullName>
    </submittedName>
</protein>
<name>A0A3M5RAQ9_9PSED</name>
<reference evidence="1 2" key="1">
    <citation type="submission" date="2018-08" db="EMBL/GenBank/DDBJ databases">
        <title>Recombination of ecologically and evolutionarily significant loci maintains genetic cohesion in the Pseudomonas syringae species complex.</title>
        <authorList>
            <person name="Dillon M."/>
            <person name="Thakur S."/>
            <person name="Almeida R.N.D."/>
            <person name="Weir B.S."/>
            <person name="Guttman D.S."/>
        </authorList>
    </citation>
    <scope>NUCLEOTIDE SEQUENCE [LARGE SCALE GENOMIC DNA]</scope>
    <source>
        <strain evidence="1 2">ICMP 9829</strain>
    </source>
</reference>
<accession>A0A3M5RAQ9</accession>
<comment type="caution">
    <text evidence="1">The sequence shown here is derived from an EMBL/GenBank/DDBJ whole genome shotgun (WGS) entry which is preliminary data.</text>
</comment>
<evidence type="ECO:0000313" key="1">
    <source>
        <dbReference type="EMBL" id="RMU06141.1"/>
    </source>
</evidence>
<organism evidence="1 2">
    <name type="scientific">Pseudomonas syringae pv. coriandricola</name>
    <dbReference type="NCBI Taxonomy" id="264453"/>
    <lineage>
        <taxon>Bacteria</taxon>
        <taxon>Pseudomonadati</taxon>
        <taxon>Pseudomonadota</taxon>
        <taxon>Gammaproteobacteria</taxon>
        <taxon>Pseudomonadales</taxon>
        <taxon>Pseudomonadaceae</taxon>
        <taxon>Pseudomonas</taxon>
    </lineage>
</organism>
<dbReference type="EMBL" id="RBTT01000276">
    <property type="protein sequence ID" value="RMU06141.1"/>
    <property type="molecule type" value="Genomic_DNA"/>
</dbReference>
<dbReference type="AlphaFoldDB" id="A0A3M5RAQ9"/>
<proteinExistence type="predicted"/>
<evidence type="ECO:0000313" key="2">
    <source>
        <dbReference type="Proteomes" id="UP000274212"/>
    </source>
</evidence>
<dbReference type="Proteomes" id="UP000274212">
    <property type="component" value="Unassembled WGS sequence"/>
</dbReference>
<sequence length="67" mass="7808">MKNSHVPPFVGIESVMNNSHAIHLRMVCSGQLTTTPAHRYVHPPRNLRFYMVYTIIKLIQLFFTPQK</sequence>